<dbReference type="Gene3D" id="3.30.70.20">
    <property type="match status" value="1"/>
</dbReference>
<dbReference type="SFLD" id="SFLDS00029">
    <property type="entry name" value="Radical_SAM"/>
    <property type="match status" value="1"/>
</dbReference>
<feature type="domain" description="4Fe-4S ferredoxin-type" evidence="7">
    <location>
        <begin position="47"/>
        <end position="76"/>
    </location>
</feature>
<dbReference type="InterPro" id="IPR017900">
    <property type="entry name" value="4Fe4S_Fe_S_CS"/>
</dbReference>
<gene>
    <name evidence="9" type="ORF">SOASR030_26280</name>
</gene>
<dbReference type="PANTHER" id="PTHR30352:SF4">
    <property type="entry name" value="PYRUVATE FORMATE-LYASE 2-ACTIVATING ENZYME"/>
    <property type="match status" value="1"/>
</dbReference>
<dbReference type="NCBIfam" id="TIGR02494">
    <property type="entry name" value="PFLE_PFLC"/>
    <property type="match status" value="1"/>
</dbReference>
<keyword evidence="4" id="KW-0479">Metal-binding</keyword>
<dbReference type="InterPro" id="IPR012839">
    <property type="entry name" value="Organic_radical_activase"/>
</dbReference>
<dbReference type="PROSITE" id="PS51379">
    <property type="entry name" value="4FE4S_FER_2"/>
    <property type="match status" value="2"/>
</dbReference>
<dbReference type="GO" id="GO:0016491">
    <property type="term" value="F:oxidoreductase activity"/>
    <property type="evidence" value="ECO:0007669"/>
    <property type="project" value="InterPro"/>
</dbReference>
<keyword evidence="6" id="KW-0411">Iron-sulfur</keyword>
<dbReference type="PROSITE" id="PS51918">
    <property type="entry name" value="RADICAL_SAM"/>
    <property type="match status" value="1"/>
</dbReference>
<dbReference type="InterPro" id="IPR013785">
    <property type="entry name" value="Aldolase_TIM"/>
</dbReference>
<evidence type="ECO:0000259" key="7">
    <source>
        <dbReference type="PROSITE" id="PS51379"/>
    </source>
</evidence>
<keyword evidence="3" id="KW-0949">S-adenosyl-L-methionine</keyword>
<protein>
    <submittedName>
        <fullName evidence="9">Glycyl-radical enzyme activating protein</fullName>
    </submittedName>
</protein>
<dbReference type="PIRSF" id="PIRSF000371">
    <property type="entry name" value="PFL_act_enz"/>
    <property type="match status" value="1"/>
</dbReference>
<evidence type="ECO:0000259" key="8">
    <source>
        <dbReference type="PROSITE" id="PS51918"/>
    </source>
</evidence>
<dbReference type="InterPro" id="IPR007197">
    <property type="entry name" value="rSAM"/>
</dbReference>
<feature type="domain" description="4Fe-4S ferredoxin-type" evidence="7">
    <location>
        <begin position="77"/>
        <end position="104"/>
    </location>
</feature>
<feature type="domain" description="Radical SAM core" evidence="8">
    <location>
        <begin position="16"/>
        <end position="268"/>
    </location>
</feature>
<evidence type="ECO:0000256" key="2">
    <source>
        <dbReference type="ARBA" id="ARBA00022485"/>
    </source>
</evidence>
<dbReference type="PROSITE" id="PS00198">
    <property type="entry name" value="4FE4S_FER_1"/>
    <property type="match status" value="1"/>
</dbReference>
<evidence type="ECO:0000256" key="3">
    <source>
        <dbReference type="ARBA" id="ARBA00022691"/>
    </source>
</evidence>
<dbReference type="GO" id="GO:0046872">
    <property type="term" value="F:metal ion binding"/>
    <property type="evidence" value="ECO:0007669"/>
    <property type="project" value="UniProtKB-KW"/>
</dbReference>
<evidence type="ECO:0000313" key="9">
    <source>
        <dbReference type="EMBL" id="GKX56516.1"/>
    </source>
</evidence>
<dbReference type="SUPFAM" id="SSF54862">
    <property type="entry name" value="4Fe-4S ferredoxins"/>
    <property type="match status" value="1"/>
</dbReference>
<evidence type="ECO:0000256" key="1">
    <source>
        <dbReference type="ARBA" id="ARBA00001966"/>
    </source>
</evidence>
<sequence length="268" mass="29800">MNTQPLIFAIKRGSLSDGKGIRSVVYIKGCPLRCAWCLNPESFSVQSGLSFDESLCLFCGKCEAACPSGAISMNIVPRVNVNACRRCGACAASCVPNALRQVGEAYCDDRLIELLEDDKAFYDISGGGVTFSGGEPLLFPRYVGRLAKRLQQIDISVTIKTCGHFDYRRFAHFVAPHVDEIYFDITLIDGADHHHYTGKRNALILTNLSRLVNETRISIIPRTPLIPGITDTKRNLGGITRLLERYGLASRHRLLPYNRRVKKRPILV</sequence>
<evidence type="ECO:0000256" key="5">
    <source>
        <dbReference type="ARBA" id="ARBA00023004"/>
    </source>
</evidence>
<dbReference type="Proteomes" id="UP001058124">
    <property type="component" value="Unassembled WGS sequence"/>
</dbReference>
<dbReference type="AlphaFoldDB" id="A0AAV5N366"/>
<dbReference type="RefSeq" id="WP_051155722.1">
    <property type="nucleotide sequence ID" value="NZ_BRLH01000006.1"/>
</dbReference>
<dbReference type="SFLD" id="SFLDG01118">
    <property type="entry name" value="activating_enzymes__group_2"/>
    <property type="match status" value="1"/>
</dbReference>
<name>A0AAV5N366_9GAMM</name>
<keyword evidence="2" id="KW-0004">4Fe-4S</keyword>
<dbReference type="InterPro" id="IPR040074">
    <property type="entry name" value="BssD/PflA/YjjW"/>
</dbReference>
<evidence type="ECO:0000313" key="10">
    <source>
        <dbReference type="Proteomes" id="UP001058124"/>
    </source>
</evidence>
<dbReference type="Pfam" id="PF00037">
    <property type="entry name" value="Fer4"/>
    <property type="match status" value="1"/>
</dbReference>
<evidence type="ECO:0000256" key="4">
    <source>
        <dbReference type="ARBA" id="ARBA00022723"/>
    </source>
</evidence>
<organism evidence="9 10">
    <name type="scientific">Leminorella grimontii</name>
    <dbReference type="NCBI Taxonomy" id="82981"/>
    <lineage>
        <taxon>Bacteria</taxon>
        <taxon>Pseudomonadati</taxon>
        <taxon>Pseudomonadota</taxon>
        <taxon>Gammaproteobacteria</taxon>
        <taxon>Enterobacterales</taxon>
        <taxon>Budviciaceae</taxon>
        <taxon>Leminorella</taxon>
    </lineage>
</organism>
<comment type="cofactor">
    <cofactor evidence="1">
        <name>[4Fe-4S] cluster</name>
        <dbReference type="ChEBI" id="CHEBI:49883"/>
    </cofactor>
</comment>
<keyword evidence="5" id="KW-0408">Iron</keyword>
<dbReference type="CDD" id="cd01335">
    <property type="entry name" value="Radical_SAM"/>
    <property type="match status" value="1"/>
</dbReference>
<dbReference type="SUPFAM" id="SSF102114">
    <property type="entry name" value="Radical SAM enzymes"/>
    <property type="match status" value="1"/>
</dbReference>
<dbReference type="EMBL" id="BRLH01000006">
    <property type="protein sequence ID" value="GKX56516.1"/>
    <property type="molecule type" value="Genomic_DNA"/>
</dbReference>
<comment type="caution">
    <text evidence="9">The sequence shown here is derived from an EMBL/GenBank/DDBJ whole genome shotgun (WGS) entry which is preliminary data.</text>
</comment>
<keyword evidence="10" id="KW-1185">Reference proteome</keyword>
<dbReference type="Gene3D" id="3.20.20.70">
    <property type="entry name" value="Aldolase class I"/>
    <property type="match status" value="1"/>
</dbReference>
<dbReference type="InterPro" id="IPR017896">
    <property type="entry name" value="4Fe4S_Fe-S-bd"/>
</dbReference>
<dbReference type="PANTHER" id="PTHR30352">
    <property type="entry name" value="PYRUVATE FORMATE-LYASE-ACTIVATING ENZYME"/>
    <property type="match status" value="1"/>
</dbReference>
<evidence type="ECO:0000256" key="6">
    <source>
        <dbReference type="ARBA" id="ARBA00023014"/>
    </source>
</evidence>
<reference evidence="9" key="1">
    <citation type="submission" date="2022-06" db="EMBL/GenBank/DDBJ databases">
        <title>Draft genome sequences of Leminorella grimontii str. JCM5902.</title>
        <authorList>
            <person name="Wakabayashi Y."/>
            <person name="Kojima K."/>
        </authorList>
    </citation>
    <scope>NUCLEOTIDE SEQUENCE</scope>
    <source>
        <strain evidence="9">JCM 5902</strain>
    </source>
</reference>
<accession>A0AAV5N366</accession>
<dbReference type="InterPro" id="IPR058240">
    <property type="entry name" value="rSAM_sf"/>
</dbReference>
<dbReference type="InterPro" id="IPR034457">
    <property type="entry name" value="Organic_radical-activating"/>
</dbReference>
<proteinExistence type="predicted"/>
<dbReference type="SFLD" id="SFLDG01066">
    <property type="entry name" value="organic_radical-activating_enz"/>
    <property type="match status" value="1"/>
</dbReference>
<dbReference type="GO" id="GO:0051539">
    <property type="term" value="F:4 iron, 4 sulfur cluster binding"/>
    <property type="evidence" value="ECO:0007669"/>
    <property type="project" value="UniProtKB-KW"/>
</dbReference>